<dbReference type="RefSeq" id="WP_166146711.1">
    <property type="nucleotide sequence ID" value="NZ_JAANYN010000004.1"/>
</dbReference>
<organism evidence="8 9">
    <name type="scientific">Cyclobacterium plantarum</name>
    <dbReference type="NCBI Taxonomy" id="2716263"/>
    <lineage>
        <taxon>Bacteria</taxon>
        <taxon>Pseudomonadati</taxon>
        <taxon>Bacteroidota</taxon>
        <taxon>Cytophagia</taxon>
        <taxon>Cytophagales</taxon>
        <taxon>Cyclobacteriaceae</taxon>
        <taxon>Cyclobacterium</taxon>
    </lineage>
</organism>
<keyword evidence="9" id="KW-1185">Reference proteome</keyword>
<dbReference type="CDD" id="cd16027">
    <property type="entry name" value="SGSH"/>
    <property type="match status" value="1"/>
</dbReference>
<dbReference type="InterPro" id="IPR017850">
    <property type="entry name" value="Alkaline_phosphatase_core_sf"/>
</dbReference>
<keyword evidence="5" id="KW-0378">Hydrolase</keyword>
<evidence type="ECO:0000313" key="8">
    <source>
        <dbReference type="EMBL" id="NHE57296.1"/>
    </source>
</evidence>
<keyword evidence="4" id="KW-0732">Signal</keyword>
<proteinExistence type="inferred from homology"/>
<keyword evidence="3" id="KW-0479">Metal-binding</keyword>
<dbReference type="Pfam" id="PF00884">
    <property type="entry name" value="Sulfatase"/>
    <property type="match status" value="1"/>
</dbReference>
<evidence type="ECO:0000256" key="3">
    <source>
        <dbReference type="ARBA" id="ARBA00022723"/>
    </source>
</evidence>
<keyword evidence="6" id="KW-0106">Calcium</keyword>
<evidence type="ECO:0000256" key="1">
    <source>
        <dbReference type="ARBA" id="ARBA00001913"/>
    </source>
</evidence>
<dbReference type="Gene3D" id="3.40.720.10">
    <property type="entry name" value="Alkaline Phosphatase, subunit A"/>
    <property type="match status" value="1"/>
</dbReference>
<dbReference type="SUPFAM" id="SSF53649">
    <property type="entry name" value="Alkaline phosphatase-like"/>
    <property type="match status" value="1"/>
</dbReference>
<evidence type="ECO:0000256" key="2">
    <source>
        <dbReference type="ARBA" id="ARBA00008779"/>
    </source>
</evidence>
<dbReference type="EMBL" id="JAANYN010000004">
    <property type="protein sequence ID" value="NHE57296.1"/>
    <property type="molecule type" value="Genomic_DNA"/>
</dbReference>
<gene>
    <name evidence="8" type="ORF">G9Q97_10785</name>
</gene>
<dbReference type="PANTHER" id="PTHR42693">
    <property type="entry name" value="ARYLSULFATASE FAMILY MEMBER"/>
    <property type="match status" value="1"/>
</dbReference>
<dbReference type="InterPro" id="IPR000917">
    <property type="entry name" value="Sulfatase_N"/>
</dbReference>
<feature type="domain" description="Sulfatase N-terminal" evidence="7">
    <location>
        <begin position="34"/>
        <end position="341"/>
    </location>
</feature>
<dbReference type="InterPro" id="IPR050738">
    <property type="entry name" value="Sulfatase"/>
</dbReference>
<comment type="cofactor">
    <cofactor evidence="1">
        <name>Ca(2+)</name>
        <dbReference type="ChEBI" id="CHEBI:29108"/>
    </cofactor>
</comment>
<evidence type="ECO:0000259" key="7">
    <source>
        <dbReference type="Pfam" id="PF00884"/>
    </source>
</evidence>
<name>A0ABX0HA22_9BACT</name>
<sequence length="450" mass="50816">MKLILLNKNCKRITVSFFFFFISVCVAFGQSEKPNIIYILSDDQSWTDYGFMGHPHIETPRIDELAAEGLTFTRGYVTAPLCSPSLASIITGLYPHQHGITGNDPEFTFEKPRYQTDWQTARSRLYKDYLDEFQKHPTVPQLLQKLGYVSFQSGKWWGGHWKEGGFTDGMTHGDPKRGGRHGDEGLKIGREGMTPIFDFMDQAIADKDPFFIWYAPFLPHSPHTPPDSLLQKYLPKAPTQAVAAYWAMCEWLDITVGQLLDKVEEEGLTDNTLVVFVTDNGWIQDPERPNRYAPGSKQDPQDMGIRTPIIYKWPGKITPRMDTQNLTSSIDMAVTTLEAVGLDPLPNMQGINVLDKKALSKRKQIYSMDFSHDMVAVEKPEQTLESRMVISGSWKLIDPGAANGDNQEVLLYDILKDPMETKNLADSHPKVVKKLLASLDKWWPGGSGPN</sequence>
<comment type="similarity">
    <text evidence="2">Belongs to the sulfatase family.</text>
</comment>
<dbReference type="PANTHER" id="PTHR42693:SF42">
    <property type="entry name" value="ARYLSULFATASE G"/>
    <property type="match status" value="1"/>
</dbReference>
<evidence type="ECO:0000313" key="9">
    <source>
        <dbReference type="Proteomes" id="UP000649799"/>
    </source>
</evidence>
<accession>A0ABX0HA22</accession>
<protein>
    <submittedName>
        <fullName evidence="8">Sulfatase</fullName>
    </submittedName>
</protein>
<reference evidence="8 9" key="1">
    <citation type="submission" date="2020-03" db="EMBL/GenBank/DDBJ databases">
        <title>Cyclobacterium plantarum sp. nov., a marine bacterium isolated from a coastal-marine wetland.</title>
        <authorList>
            <person name="Sanchez-Porro C."/>
            <person name="Ventosa A."/>
            <person name="Amoozegar M."/>
        </authorList>
    </citation>
    <scope>NUCLEOTIDE SEQUENCE [LARGE SCALE GENOMIC DNA]</scope>
    <source>
        <strain evidence="8 9">GBPx2</strain>
    </source>
</reference>
<evidence type="ECO:0000256" key="6">
    <source>
        <dbReference type="ARBA" id="ARBA00022837"/>
    </source>
</evidence>
<evidence type="ECO:0000256" key="4">
    <source>
        <dbReference type="ARBA" id="ARBA00022729"/>
    </source>
</evidence>
<dbReference type="Proteomes" id="UP000649799">
    <property type="component" value="Unassembled WGS sequence"/>
</dbReference>
<comment type="caution">
    <text evidence="8">The sequence shown here is derived from an EMBL/GenBank/DDBJ whole genome shotgun (WGS) entry which is preliminary data.</text>
</comment>
<dbReference type="Gene3D" id="3.30.1120.10">
    <property type="match status" value="1"/>
</dbReference>
<evidence type="ECO:0000256" key="5">
    <source>
        <dbReference type="ARBA" id="ARBA00022801"/>
    </source>
</evidence>